<gene>
    <name evidence="2" type="ORF">CZ674_11105</name>
</gene>
<dbReference type="RefSeq" id="WP_086992620.1">
    <property type="nucleotide sequence ID" value="NZ_FUHU01000044.1"/>
</dbReference>
<evidence type="ECO:0000259" key="1">
    <source>
        <dbReference type="PROSITE" id="PS51186"/>
    </source>
</evidence>
<protein>
    <submittedName>
        <fullName evidence="2">Putative acetyltransferase</fullName>
    </submittedName>
</protein>
<dbReference type="InterPro" id="IPR016181">
    <property type="entry name" value="Acyl_CoA_acyltransferase"/>
</dbReference>
<name>A0A1R4GDQ7_9MICO</name>
<dbReference type="OrthoDB" id="3526335at2"/>
<dbReference type="Pfam" id="PF00583">
    <property type="entry name" value="Acetyltransf_1"/>
    <property type="match status" value="1"/>
</dbReference>
<reference evidence="2 3" key="1">
    <citation type="submission" date="2017-02" db="EMBL/GenBank/DDBJ databases">
        <authorList>
            <person name="Peterson S.W."/>
        </authorList>
    </citation>
    <scope>NUCLEOTIDE SEQUENCE [LARGE SCALE GENOMIC DNA]</scope>
    <source>
        <strain evidence="2 3">LMG 22410</strain>
    </source>
</reference>
<dbReference type="Gene3D" id="3.40.630.30">
    <property type="match status" value="1"/>
</dbReference>
<dbReference type="CDD" id="cd04301">
    <property type="entry name" value="NAT_SF"/>
    <property type="match status" value="1"/>
</dbReference>
<evidence type="ECO:0000313" key="2">
    <source>
        <dbReference type="EMBL" id="SJM66331.1"/>
    </source>
</evidence>
<dbReference type="Proteomes" id="UP000195787">
    <property type="component" value="Unassembled WGS sequence"/>
</dbReference>
<accession>A0A1R4GDQ7</accession>
<dbReference type="AlphaFoldDB" id="A0A1R4GDQ7"/>
<organism evidence="2 3">
    <name type="scientific">Agrococcus casei LMG 22410</name>
    <dbReference type="NCBI Taxonomy" id="1255656"/>
    <lineage>
        <taxon>Bacteria</taxon>
        <taxon>Bacillati</taxon>
        <taxon>Actinomycetota</taxon>
        <taxon>Actinomycetes</taxon>
        <taxon>Micrococcales</taxon>
        <taxon>Microbacteriaceae</taxon>
        <taxon>Agrococcus</taxon>
    </lineage>
</organism>
<keyword evidence="3" id="KW-1185">Reference proteome</keyword>
<dbReference type="EMBL" id="FUHU01000044">
    <property type="protein sequence ID" value="SJM66331.1"/>
    <property type="molecule type" value="Genomic_DNA"/>
</dbReference>
<dbReference type="GO" id="GO:0016747">
    <property type="term" value="F:acyltransferase activity, transferring groups other than amino-acyl groups"/>
    <property type="evidence" value="ECO:0007669"/>
    <property type="project" value="InterPro"/>
</dbReference>
<dbReference type="InterPro" id="IPR000182">
    <property type="entry name" value="GNAT_dom"/>
</dbReference>
<proteinExistence type="predicted"/>
<dbReference type="PROSITE" id="PS51186">
    <property type="entry name" value="GNAT"/>
    <property type="match status" value="1"/>
</dbReference>
<sequence>MEALRLEELNATNVVAANSLTLKPGQEQFVAPVSNSIAEAYVNQNTAWPRVVYSEGELVGFIMANFDEDSTREEFKAIILRMNVAAEAQGRGVGRFAVEQIAAEGRARGSEFLYAMWEPGEDGPDAFFRHLGFEVIEDNEFGEAVGRLALRD</sequence>
<keyword evidence="2" id="KW-0808">Transferase</keyword>
<dbReference type="SUPFAM" id="SSF55729">
    <property type="entry name" value="Acyl-CoA N-acyltransferases (Nat)"/>
    <property type="match status" value="1"/>
</dbReference>
<evidence type="ECO:0000313" key="3">
    <source>
        <dbReference type="Proteomes" id="UP000195787"/>
    </source>
</evidence>
<feature type="domain" description="N-acetyltransferase" evidence="1">
    <location>
        <begin position="4"/>
        <end position="152"/>
    </location>
</feature>
<dbReference type="GeneID" id="303173757"/>